<dbReference type="InterPro" id="IPR038718">
    <property type="entry name" value="SNF2-like_sf"/>
</dbReference>
<organism evidence="14 15">
    <name type="scientific">Ramalina farinacea</name>
    <dbReference type="NCBI Taxonomy" id="258253"/>
    <lineage>
        <taxon>Eukaryota</taxon>
        <taxon>Fungi</taxon>
        <taxon>Dikarya</taxon>
        <taxon>Ascomycota</taxon>
        <taxon>Pezizomycotina</taxon>
        <taxon>Lecanoromycetes</taxon>
        <taxon>OSLEUM clade</taxon>
        <taxon>Lecanoromycetidae</taxon>
        <taxon>Lecanorales</taxon>
        <taxon>Lecanorineae</taxon>
        <taxon>Ramalinaceae</taxon>
        <taxon>Ramalina</taxon>
    </lineage>
</organism>
<feature type="compositionally biased region" description="Low complexity" evidence="9">
    <location>
        <begin position="83"/>
        <end position="93"/>
    </location>
</feature>
<proteinExistence type="predicted"/>
<name>A0AA43U0R6_9LECA</name>
<dbReference type="FunFam" id="3.40.50.300:FF:000843">
    <property type="entry name" value="Chromatin structure-remodeling complex subunit snf21"/>
    <property type="match status" value="1"/>
</dbReference>
<dbReference type="Pfam" id="PF07529">
    <property type="entry name" value="HSA"/>
    <property type="match status" value="1"/>
</dbReference>
<evidence type="ECO:0000259" key="10">
    <source>
        <dbReference type="PROSITE" id="PS50014"/>
    </source>
</evidence>
<reference evidence="14" key="1">
    <citation type="journal article" date="2023" name="Genome Biol. Evol.">
        <title>First Whole Genome Sequence and Flow Cytometry Genome Size Data for the Lichen-Forming Fungus Ramalina farinacea (Ascomycota).</title>
        <authorList>
            <person name="Llewellyn T."/>
            <person name="Mian S."/>
            <person name="Hill R."/>
            <person name="Leitch I.J."/>
            <person name="Gaya E."/>
        </authorList>
    </citation>
    <scope>NUCLEOTIDE SEQUENCE</scope>
    <source>
        <strain evidence="14">LIQ254RAFAR</strain>
    </source>
</reference>
<evidence type="ECO:0000256" key="2">
    <source>
        <dbReference type="ARBA" id="ARBA00022741"/>
    </source>
</evidence>
<dbReference type="GO" id="GO:0016787">
    <property type="term" value="F:hydrolase activity"/>
    <property type="evidence" value="ECO:0007669"/>
    <property type="project" value="UniProtKB-KW"/>
</dbReference>
<feature type="compositionally biased region" description="Polar residues" evidence="9">
    <location>
        <begin position="94"/>
        <end position="105"/>
    </location>
</feature>
<dbReference type="Gene3D" id="1.20.5.170">
    <property type="match status" value="1"/>
</dbReference>
<dbReference type="SMART" id="SM00487">
    <property type="entry name" value="DEXDc"/>
    <property type="match status" value="1"/>
</dbReference>
<dbReference type="Pfam" id="PF00176">
    <property type="entry name" value="SNF2-rel_dom"/>
    <property type="match status" value="1"/>
</dbReference>
<dbReference type="Pfam" id="PF00439">
    <property type="entry name" value="Bromodomain"/>
    <property type="match status" value="1"/>
</dbReference>
<dbReference type="InterPro" id="IPR036427">
    <property type="entry name" value="Bromodomain-like_sf"/>
</dbReference>
<keyword evidence="3" id="KW-0378">Hydrolase</keyword>
<evidence type="ECO:0000256" key="8">
    <source>
        <dbReference type="PROSITE-ProRule" id="PRU00035"/>
    </source>
</evidence>
<dbReference type="CDD" id="cd17996">
    <property type="entry name" value="DEXHc_SMARCA2_SMARCA4"/>
    <property type="match status" value="1"/>
</dbReference>
<dbReference type="InterPro" id="IPR001487">
    <property type="entry name" value="Bromodomain"/>
</dbReference>
<evidence type="ECO:0000256" key="4">
    <source>
        <dbReference type="ARBA" id="ARBA00022806"/>
    </source>
</evidence>
<dbReference type="EMBL" id="JAPUFD010000015">
    <property type="protein sequence ID" value="MDI1491657.1"/>
    <property type="molecule type" value="Genomic_DNA"/>
</dbReference>
<feature type="region of interest" description="Disordered" evidence="9">
    <location>
        <begin position="1202"/>
        <end position="1276"/>
    </location>
</feature>
<dbReference type="PROSITE" id="PS51194">
    <property type="entry name" value="HELICASE_CTER"/>
    <property type="match status" value="1"/>
</dbReference>
<sequence>MASVQSAPPMPQGPSALPASMSQEDAKATYEKYKRMKDHQVPENDPEFLKIKHSLLLIQQSQRNARIGQVQSQQQQQQQLLARQQQQQQAAPQSNGINGMSSICFSKSHADKRISGTPHEANNAPSTAPPANPPTPNAMSDVPSVDGTDGSSATQKQTAVANAGLNEEDMKQLRSHMWAFKLLQKDTPLPEAMQQQLFKSRSKRKGTLSADRIDEAEAVISEKTSKTNKKEQQPKDPRHMYDKTYSPYGYIRTAISYADHGVRSNRLQINSLMPPGVDVEGFRRNRRRDIAARMMDRKLMLHGPNGLPSVDMERVREERDRIAYNRIQARKAELEQLPANLNVWDTAKTDAPGYDDSMKRRALIEYKMLCLLPKQRALRQQVHKDLIHYNNLAQTANRAVYRRQKKTSLREARITEKLEKQQRDQWENNEKQKQMNHLHAVMEHGREIQKAAEAQRQRQQKLGRLMLTTHQNIEKEEQKRVERTAKQRLQALKNDDEETYLKLLGQAKDSRISHLLKQTDGFLNQLAASVKEQQRGAVERYQNATPEELSDSEEDEDGSPKVDYYEVAHRVKEEVSKQPSLLVGGQLKEYQIKGLQWMVSLFNNNLNGILADEMGLGKTIQTISLLTYLKEFKVDRGGVGPFLVIVPLSTLTNWNVEFEKWAPSLRRIVYKGPPLARKTQQNQIRYGQFDVLLTTYEYIIKDRPVLARIKWIHMIVDEGHRMKNAGSKLSMCLTQYYTSRYRLILTGTPLQNNLPELWALLNFVLPNIFKSVKSFDEWFNTPFANTGGQDKMELTEEEQLLVIRRLHKVLRPFLLRRLKKDVEKDLPDKQERVIKCRFSALQAKIYHQLLTFNKISVSDGKGGKTGIRGLSNMLMQLRKVCNHPFVFEQVEDQMNPSKTNNDLLWRTAGKFELLQRILPKFQASGHRVLIFFQMTQIMNIMEDFLRLTNTKYLRLDGSTKSDDRSELLTEFNRPGSPYFCFLLSTRAGGLGLNLQTADTVIIYDSDWNPHQDLQAQDRAHRIGQKNEVRILRLISSNSVEEKILERAQYKLDMDGKVIQAGRFDNKSTNEERDAMLRTLLDTAEAQEELADQEEMNDDDLNLIMARTDDEKIMFEQMDAERLANNTYGPGPNQIPRLLGEDELPDIYMQEDNPGAGEIEEIVGRGARERTRVKYDDGLTEEQWLEAVDNDEDTIEDAIARKDARKARRNAKADRRGGYESSAEPSRESSIAPASKKRNRKSTGAKRKADEDVEDEPIPKKAKRPGIGRPFKVHESLGPKDRANLQKILNNNFEALQELQEEGEDGSTRDLIDPFLKPVPKAAYPDYYIIIKEPICIEQIEKKINKKEYQSLKEYVSDIRLLCNNARTYNDDGSLLYQDANEIENHCIRKLAEETASYPEWQDFDPLTPADGRSTAAVSSSRGTPMPGGAGMNTLNNNNGGTKLKLTFNRDGNGGGANGMANGAAAGAGSGSGGGSGSVGGMSDDDEE</sequence>
<feature type="domain" description="HSA" evidence="13">
    <location>
        <begin position="422"/>
        <end position="494"/>
    </location>
</feature>
<feature type="compositionally biased region" description="Pro residues" evidence="9">
    <location>
        <begin position="127"/>
        <end position="136"/>
    </location>
</feature>
<evidence type="ECO:0000256" key="6">
    <source>
        <dbReference type="ARBA" id="ARBA00023117"/>
    </source>
</evidence>
<dbReference type="Pfam" id="PF00271">
    <property type="entry name" value="Helicase_C"/>
    <property type="match status" value="1"/>
</dbReference>
<evidence type="ECO:0000259" key="13">
    <source>
        <dbReference type="PROSITE" id="PS51204"/>
    </source>
</evidence>
<dbReference type="InterPro" id="IPR049730">
    <property type="entry name" value="SNF2/RAD54-like_C"/>
</dbReference>
<dbReference type="InterPro" id="IPR029295">
    <property type="entry name" value="SnAC"/>
</dbReference>
<feature type="compositionally biased region" description="Low complexity" evidence="9">
    <location>
        <begin position="1432"/>
        <end position="1446"/>
    </location>
</feature>
<dbReference type="GO" id="GO:0042393">
    <property type="term" value="F:histone binding"/>
    <property type="evidence" value="ECO:0007669"/>
    <property type="project" value="InterPro"/>
</dbReference>
<dbReference type="Gene3D" id="3.40.50.10810">
    <property type="entry name" value="Tandem AAA-ATPase domain"/>
    <property type="match status" value="1"/>
</dbReference>
<feature type="region of interest" description="Disordered" evidence="9">
    <location>
        <begin position="537"/>
        <end position="560"/>
    </location>
</feature>
<feature type="region of interest" description="Disordered" evidence="9">
    <location>
        <begin position="1"/>
        <end position="28"/>
    </location>
</feature>
<dbReference type="Gene3D" id="1.20.920.10">
    <property type="entry name" value="Bromodomain-like"/>
    <property type="match status" value="1"/>
</dbReference>
<feature type="domain" description="Bromo" evidence="10">
    <location>
        <begin position="1306"/>
        <end position="1376"/>
    </location>
</feature>
<feature type="compositionally biased region" description="Basic residues" evidence="9">
    <location>
        <begin position="1234"/>
        <end position="1245"/>
    </location>
</feature>
<evidence type="ECO:0000313" key="15">
    <source>
        <dbReference type="Proteomes" id="UP001161017"/>
    </source>
</evidence>
<dbReference type="PANTHER" id="PTHR10799">
    <property type="entry name" value="SNF2/RAD54 HELICASE FAMILY"/>
    <property type="match status" value="1"/>
</dbReference>
<feature type="domain" description="Helicase ATP-binding" evidence="11">
    <location>
        <begin position="599"/>
        <end position="767"/>
    </location>
</feature>
<feature type="compositionally biased region" description="Acidic residues" evidence="9">
    <location>
        <begin position="548"/>
        <end position="557"/>
    </location>
</feature>
<keyword evidence="6 8" id="KW-0103">Bromodomain</keyword>
<feature type="region of interest" description="Disordered" evidence="9">
    <location>
        <begin position="1410"/>
        <end position="1487"/>
    </location>
</feature>
<dbReference type="PROSITE" id="PS50014">
    <property type="entry name" value="BROMODOMAIN_2"/>
    <property type="match status" value="1"/>
</dbReference>
<dbReference type="GO" id="GO:0005524">
    <property type="term" value="F:ATP binding"/>
    <property type="evidence" value="ECO:0007669"/>
    <property type="project" value="UniProtKB-KW"/>
</dbReference>
<keyword evidence="15" id="KW-1185">Reference proteome</keyword>
<dbReference type="GO" id="GO:0006366">
    <property type="term" value="P:transcription by RNA polymerase II"/>
    <property type="evidence" value="ECO:0007669"/>
    <property type="project" value="UniProtKB-ARBA"/>
</dbReference>
<dbReference type="SMART" id="SM00297">
    <property type="entry name" value="BROMO"/>
    <property type="match status" value="1"/>
</dbReference>
<dbReference type="CDD" id="cd04369">
    <property type="entry name" value="Bromodomain"/>
    <property type="match status" value="1"/>
</dbReference>
<dbReference type="PROSITE" id="PS51204">
    <property type="entry name" value="HSA"/>
    <property type="match status" value="1"/>
</dbReference>
<dbReference type="CDD" id="cd18793">
    <property type="entry name" value="SF2_C_SNF"/>
    <property type="match status" value="1"/>
</dbReference>
<feature type="compositionally biased region" description="Basic and acidic residues" evidence="9">
    <location>
        <begin position="223"/>
        <end position="242"/>
    </location>
</feature>
<evidence type="ECO:0000313" key="14">
    <source>
        <dbReference type="EMBL" id="MDI1491657.1"/>
    </source>
</evidence>
<dbReference type="GO" id="GO:0004386">
    <property type="term" value="F:helicase activity"/>
    <property type="evidence" value="ECO:0007669"/>
    <property type="project" value="UniProtKB-KW"/>
</dbReference>
<dbReference type="InterPro" id="IPR000330">
    <property type="entry name" value="SNF2_N"/>
</dbReference>
<gene>
    <name evidence="14" type="primary">SNF2</name>
    <name evidence="14" type="ORF">OHK93_002866</name>
</gene>
<evidence type="ECO:0000256" key="5">
    <source>
        <dbReference type="ARBA" id="ARBA00022840"/>
    </source>
</evidence>
<evidence type="ECO:0000256" key="9">
    <source>
        <dbReference type="SAM" id="MobiDB-lite"/>
    </source>
</evidence>
<keyword evidence="4" id="KW-0347">Helicase</keyword>
<dbReference type="InterPro" id="IPR014012">
    <property type="entry name" value="HSA_dom"/>
</dbReference>
<dbReference type="InterPro" id="IPR027417">
    <property type="entry name" value="P-loop_NTPase"/>
</dbReference>
<feature type="compositionally biased region" description="Gly residues" evidence="9">
    <location>
        <begin position="1465"/>
        <end position="1479"/>
    </location>
</feature>
<keyword evidence="2" id="KW-0547">Nucleotide-binding</keyword>
<dbReference type="Gene3D" id="3.40.50.300">
    <property type="entry name" value="P-loop containing nucleotide triphosphate hydrolases"/>
    <property type="match status" value="1"/>
</dbReference>
<dbReference type="SUPFAM" id="SSF47370">
    <property type="entry name" value="Bromodomain"/>
    <property type="match status" value="1"/>
</dbReference>
<evidence type="ECO:0000259" key="11">
    <source>
        <dbReference type="PROSITE" id="PS51192"/>
    </source>
</evidence>
<dbReference type="Pfam" id="PF14619">
    <property type="entry name" value="SnAC"/>
    <property type="match status" value="1"/>
</dbReference>
<dbReference type="GO" id="GO:0006338">
    <property type="term" value="P:chromatin remodeling"/>
    <property type="evidence" value="ECO:0007669"/>
    <property type="project" value="UniProtKB-ARBA"/>
</dbReference>
<feature type="region of interest" description="Disordered" evidence="9">
    <location>
        <begin position="198"/>
        <end position="242"/>
    </location>
</feature>
<feature type="domain" description="Helicase C-terminal" evidence="12">
    <location>
        <begin position="913"/>
        <end position="1101"/>
    </location>
</feature>
<dbReference type="GO" id="GO:0010468">
    <property type="term" value="P:regulation of gene expression"/>
    <property type="evidence" value="ECO:0007669"/>
    <property type="project" value="UniProtKB-ARBA"/>
</dbReference>
<dbReference type="FunFam" id="3.40.50.10810:FF:000008">
    <property type="entry name" value="Chromatin structure-remodeling complex subunit snf21"/>
    <property type="match status" value="1"/>
</dbReference>
<protein>
    <submittedName>
        <fullName evidence="14">Transcriptional regulator</fullName>
    </submittedName>
</protein>
<evidence type="ECO:0000259" key="12">
    <source>
        <dbReference type="PROSITE" id="PS51194"/>
    </source>
</evidence>
<dbReference type="SMART" id="SM00490">
    <property type="entry name" value="HELICc"/>
    <property type="match status" value="1"/>
</dbReference>
<dbReference type="PRINTS" id="PR00503">
    <property type="entry name" value="BROMODOMAIN"/>
</dbReference>
<evidence type="ECO:0000256" key="3">
    <source>
        <dbReference type="ARBA" id="ARBA00022801"/>
    </source>
</evidence>
<dbReference type="SUPFAM" id="SSF52540">
    <property type="entry name" value="P-loop containing nucleoside triphosphate hydrolases"/>
    <property type="match status" value="2"/>
</dbReference>
<dbReference type="Proteomes" id="UP001161017">
    <property type="component" value="Unassembled WGS sequence"/>
</dbReference>
<evidence type="ECO:0000256" key="1">
    <source>
        <dbReference type="ARBA" id="ARBA00004123"/>
    </source>
</evidence>
<keyword evidence="7" id="KW-0539">Nucleus</keyword>
<keyword evidence="5" id="KW-0067">ATP-binding</keyword>
<feature type="region of interest" description="Disordered" evidence="9">
    <location>
        <begin position="83"/>
        <end position="158"/>
    </location>
</feature>
<evidence type="ECO:0000256" key="7">
    <source>
        <dbReference type="ARBA" id="ARBA00023242"/>
    </source>
</evidence>
<comment type="caution">
    <text evidence="14">The sequence shown here is derived from an EMBL/GenBank/DDBJ whole genome shotgun (WGS) entry which is preliminary data.</text>
</comment>
<comment type="subcellular location">
    <subcellularLocation>
        <location evidence="1">Nucleus</location>
    </subcellularLocation>
</comment>
<dbReference type="InterPro" id="IPR001650">
    <property type="entry name" value="Helicase_C-like"/>
</dbReference>
<dbReference type="GO" id="GO:0005634">
    <property type="term" value="C:nucleus"/>
    <property type="evidence" value="ECO:0007669"/>
    <property type="project" value="UniProtKB-SubCell"/>
</dbReference>
<dbReference type="SMART" id="SM01314">
    <property type="entry name" value="SnAC"/>
    <property type="match status" value="1"/>
</dbReference>
<accession>A0AA43U0R6</accession>
<dbReference type="PROSITE" id="PS51192">
    <property type="entry name" value="HELICASE_ATP_BIND_1"/>
    <property type="match status" value="1"/>
</dbReference>
<feature type="compositionally biased region" description="Polar residues" evidence="9">
    <location>
        <begin position="149"/>
        <end position="158"/>
    </location>
</feature>
<dbReference type="InterPro" id="IPR014001">
    <property type="entry name" value="Helicase_ATP-bd"/>
</dbReference>